<dbReference type="InterPro" id="IPR018060">
    <property type="entry name" value="HTH_AraC"/>
</dbReference>
<evidence type="ECO:0000313" key="7">
    <source>
        <dbReference type="Proteomes" id="UP001161691"/>
    </source>
</evidence>
<evidence type="ECO:0000259" key="5">
    <source>
        <dbReference type="PROSITE" id="PS01124"/>
    </source>
</evidence>
<dbReference type="PROSITE" id="PS01124">
    <property type="entry name" value="HTH_ARAC_FAMILY_2"/>
    <property type="match status" value="1"/>
</dbReference>
<dbReference type="EMBL" id="JAGRPV010000001">
    <property type="protein sequence ID" value="MDI4647672.1"/>
    <property type="molecule type" value="Genomic_DNA"/>
</dbReference>
<dbReference type="Proteomes" id="UP001161691">
    <property type="component" value="Unassembled WGS sequence"/>
</dbReference>
<dbReference type="RefSeq" id="WP_282910423.1">
    <property type="nucleotide sequence ID" value="NZ_JAGRPV010000001.1"/>
</dbReference>
<keyword evidence="7" id="KW-1185">Reference proteome</keyword>
<keyword evidence="4" id="KW-0472">Membrane</keyword>
<sequence>MRQLQPLLFFRRRSYSLFMRLIAGFLCIIVLLVSLTVYAISVSKRSVKQEIVNYNTLMLDNAMNGYEKHLDLVKKQMYLFLSEEVQRLQSPPRYDEFPQIVNDISTWVANPYLFIDNIAFIVDQGKTVLEKNTSTSARAMFGKFYASEAYPPDFWTAQFSEPYTYRVFPAAPFYNSIFRGSSEPIADLIPVVFKYDGSAESYMVVFLNAGKMYDAFQQSKYDDFVVYDKDGRVLYRREGEKPFLSYAELTKPGKNRFVRGDDYYFIRKGTATGYSYAYRVPARQIAYQSRLSATLIAILAAAVLLSILIAVMFAVRINNPLKRVIESLRSMNEAMPNRPGIREFNLIDDELRGSRELRRQVGFVNRLKAIRSREADGASLSFSDKPFVFILYQVQLRRRESGDVEPIDKWLYYLKAYIDAHLQPEFPDAQTFQIERNQILSLVPTDRTADLDGLLKRMKDVFDHDKAYGVVTIAVTPVHRSSDELTSAYEEAQRLVKDRRLTDETQIIAEPAPAQPPFELPPDEDKEFLVQLKEGNAQRAAAIVQRMFDRRETGTLPASALLRFAESTVSKIRVAAVQSPTDPHRLTSILAHTEAQLARCETAAELERLLEDLVTEAAEAFKAKKEEKHPVTDFVIDYVNAHLSEAIYLDALAEKLKMNSSYLSTYFKGKTGVNIVDYINETRVARAKELLSDNRAKINDVAKAVGYQNITSFNRMFKKFTGMTPSEYRKRQDIS</sequence>
<dbReference type="SUPFAM" id="SSF46689">
    <property type="entry name" value="Homeodomain-like"/>
    <property type="match status" value="2"/>
</dbReference>
<organism evidence="6 7">
    <name type="scientific">Cohnella hashimotonis</name>
    <dbReference type="NCBI Taxonomy" id="2826895"/>
    <lineage>
        <taxon>Bacteria</taxon>
        <taxon>Bacillati</taxon>
        <taxon>Bacillota</taxon>
        <taxon>Bacilli</taxon>
        <taxon>Bacillales</taxon>
        <taxon>Paenibacillaceae</taxon>
        <taxon>Cohnella</taxon>
    </lineage>
</organism>
<dbReference type="InterPro" id="IPR009057">
    <property type="entry name" value="Homeodomain-like_sf"/>
</dbReference>
<feature type="domain" description="HTH araC/xylS-type" evidence="5">
    <location>
        <begin position="633"/>
        <end position="731"/>
    </location>
</feature>
<reference evidence="6" key="1">
    <citation type="submission" date="2023-04" db="EMBL/GenBank/DDBJ databases">
        <title>Comparative genomic analysis of Cohnella hashimotonis sp. nov., isolated from the International Space Station.</title>
        <authorList>
            <person name="Venkateswaran K."/>
            <person name="Simpson A."/>
        </authorList>
    </citation>
    <scope>NUCLEOTIDE SEQUENCE</scope>
    <source>
        <strain evidence="6">F6_2S_P_1</strain>
    </source>
</reference>
<keyword evidence="4" id="KW-0812">Transmembrane</keyword>
<feature type="transmembrane region" description="Helical" evidence="4">
    <location>
        <begin position="291"/>
        <end position="315"/>
    </location>
</feature>
<evidence type="ECO:0000256" key="1">
    <source>
        <dbReference type="ARBA" id="ARBA00023015"/>
    </source>
</evidence>
<name>A0ABT6TLE0_9BACL</name>
<evidence type="ECO:0000256" key="3">
    <source>
        <dbReference type="ARBA" id="ARBA00023163"/>
    </source>
</evidence>
<keyword evidence="4" id="KW-1133">Transmembrane helix</keyword>
<keyword evidence="3" id="KW-0804">Transcription</keyword>
<keyword evidence="2" id="KW-0238">DNA-binding</keyword>
<evidence type="ECO:0000256" key="4">
    <source>
        <dbReference type="SAM" id="Phobius"/>
    </source>
</evidence>
<dbReference type="Pfam" id="PF12833">
    <property type="entry name" value="HTH_18"/>
    <property type="match status" value="1"/>
</dbReference>
<dbReference type="PRINTS" id="PR00032">
    <property type="entry name" value="HTHARAC"/>
</dbReference>
<dbReference type="PANTHER" id="PTHR43280">
    <property type="entry name" value="ARAC-FAMILY TRANSCRIPTIONAL REGULATOR"/>
    <property type="match status" value="1"/>
</dbReference>
<gene>
    <name evidence="6" type="ORF">KB449_22160</name>
</gene>
<dbReference type="InterPro" id="IPR020449">
    <property type="entry name" value="Tscrpt_reg_AraC-type_HTH"/>
</dbReference>
<accession>A0ABT6TLE0</accession>
<dbReference type="Gene3D" id="1.10.10.60">
    <property type="entry name" value="Homeodomain-like"/>
    <property type="match status" value="2"/>
</dbReference>
<comment type="caution">
    <text evidence="6">The sequence shown here is derived from an EMBL/GenBank/DDBJ whole genome shotgun (WGS) entry which is preliminary data.</text>
</comment>
<evidence type="ECO:0000256" key="2">
    <source>
        <dbReference type="ARBA" id="ARBA00023125"/>
    </source>
</evidence>
<dbReference type="PANTHER" id="PTHR43280:SF28">
    <property type="entry name" value="HTH-TYPE TRANSCRIPTIONAL ACTIVATOR RHAS"/>
    <property type="match status" value="1"/>
</dbReference>
<protein>
    <submittedName>
        <fullName evidence="6">AraC family transcriptional regulator</fullName>
    </submittedName>
</protein>
<evidence type="ECO:0000313" key="6">
    <source>
        <dbReference type="EMBL" id="MDI4647672.1"/>
    </source>
</evidence>
<proteinExistence type="predicted"/>
<dbReference type="SMART" id="SM00342">
    <property type="entry name" value="HTH_ARAC"/>
    <property type="match status" value="1"/>
</dbReference>
<keyword evidence="1" id="KW-0805">Transcription regulation</keyword>